<dbReference type="SUPFAM" id="SSF51215">
    <property type="entry name" value="Regulatory protein AraC"/>
    <property type="match status" value="1"/>
</dbReference>
<organism evidence="4 5">
    <name type="scientific">Acinetobacter wuhouensis</name>
    <dbReference type="NCBI Taxonomy" id="1879050"/>
    <lineage>
        <taxon>Bacteria</taxon>
        <taxon>Pseudomonadati</taxon>
        <taxon>Pseudomonadota</taxon>
        <taxon>Gammaproteobacteria</taxon>
        <taxon>Moraxellales</taxon>
        <taxon>Moraxellaceae</taxon>
        <taxon>Acinetobacter</taxon>
    </lineage>
</organism>
<dbReference type="InterPro" id="IPR018060">
    <property type="entry name" value="HTH_AraC"/>
</dbReference>
<dbReference type="Gene3D" id="1.10.10.60">
    <property type="entry name" value="Homeodomain-like"/>
    <property type="match status" value="1"/>
</dbReference>
<keyword evidence="2" id="KW-0238">DNA-binding</keyword>
<accession>A0A385C322</accession>
<reference evidence="4 5" key="1">
    <citation type="submission" date="2018-10" db="EMBL/GenBank/DDBJ databases">
        <title>The complete genome of Acinetobacter wuhouensis strain WCHAW010062.</title>
        <authorList>
            <person name="Hu Y."/>
            <person name="Long H."/>
            <person name="Feng Y."/>
            <person name="Zong Z."/>
        </authorList>
    </citation>
    <scope>NUCLEOTIDE SEQUENCE [LARGE SCALE GENOMIC DNA]</scope>
    <source>
        <strain evidence="4 5">WCHAW010062</strain>
    </source>
</reference>
<keyword evidence="1" id="KW-0805">Transcription regulation</keyword>
<dbReference type="STRING" id="1879050.GCA_001696605_01596"/>
<dbReference type="PANTHER" id="PTHR43280">
    <property type="entry name" value="ARAC-FAMILY TRANSCRIPTIONAL REGULATOR"/>
    <property type="match status" value="1"/>
</dbReference>
<proteinExistence type="predicted"/>
<dbReference type="SMART" id="SM00342">
    <property type="entry name" value="HTH_ARAC"/>
    <property type="match status" value="1"/>
</dbReference>
<sequence>MKNIQDFLQQNTVDYIWTENKLTEHMNKPLSLAYCTLVLVKQGYADLTIQFKPYHLKAGDLLVLADDQLIMVQNQSLDFSCHYCAFNRDFAAEVAYRLPNSLFAYLNLVPLFSPTIDQLDLIKIWEHQTDFIMQSTNIYQRILLCNHLQNFFLILAEIVDRNQQLPQNEHSRKEKLCWHFWEMIAKHSQTQREVVFYAQALNITPYYLSQLCKQFFNDSPKTLIDRQVILKLKELLKTSTRSIQTIADQMNFNDTSYMCRYFKKHTGYTLRQYRKAM</sequence>
<dbReference type="KEGG" id="awu:BEN71_08410"/>
<dbReference type="InterPro" id="IPR037923">
    <property type="entry name" value="HTH-like"/>
</dbReference>
<evidence type="ECO:0000313" key="4">
    <source>
        <dbReference type="EMBL" id="AYO54694.1"/>
    </source>
</evidence>
<dbReference type="PANTHER" id="PTHR43280:SF32">
    <property type="entry name" value="TRANSCRIPTIONAL REGULATORY PROTEIN"/>
    <property type="match status" value="1"/>
</dbReference>
<dbReference type="AlphaFoldDB" id="A0A385C322"/>
<dbReference type="SUPFAM" id="SSF46689">
    <property type="entry name" value="Homeodomain-like"/>
    <property type="match status" value="1"/>
</dbReference>
<dbReference type="InterPro" id="IPR009057">
    <property type="entry name" value="Homeodomain-like_sf"/>
</dbReference>
<keyword evidence="3" id="KW-0804">Transcription</keyword>
<dbReference type="RefSeq" id="WP_068974219.1">
    <property type="nucleotide sequence ID" value="NZ_CP031716.1"/>
</dbReference>
<gene>
    <name evidence="4" type="ORF">CDG68_14015</name>
</gene>
<dbReference type="PROSITE" id="PS01124">
    <property type="entry name" value="HTH_ARAC_FAMILY_2"/>
    <property type="match status" value="1"/>
</dbReference>
<evidence type="ECO:0000313" key="5">
    <source>
        <dbReference type="Proteomes" id="UP000279962"/>
    </source>
</evidence>
<dbReference type="GO" id="GO:0043565">
    <property type="term" value="F:sequence-specific DNA binding"/>
    <property type="evidence" value="ECO:0007669"/>
    <property type="project" value="InterPro"/>
</dbReference>
<dbReference type="GO" id="GO:0003700">
    <property type="term" value="F:DNA-binding transcription factor activity"/>
    <property type="evidence" value="ECO:0007669"/>
    <property type="project" value="InterPro"/>
</dbReference>
<evidence type="ECO:0000256" key="1">
    <source>
        <dbReference type="ARBA" id="ARBA00023015"/>
    </source>
</evidence>
<dbReference type="Pfam" id="PF12833">
    <property type="entry name" value="HTH_18"/>
    <property type="match status" value="1"/>
</dbReference>
<dbReference type="EMBL" id="CP033133">
    <property type="protein sequence ID" value="AYO54694.1"/>
    <property type="molecule type" value="Genomic_DNA"/>
</dbReference>
<protein>
    <submittedName>
        <fullName evidence="4">AraC family transcriptional regulator</fullName>
    </submittedName>
</protein>
<dbReference type="Proteomes" id="UP000279962">
    <property type="component" value="Chromosome"/>
</dbReference>
<evidence type="ECO:0000256" key="2">
    <source>
        <dbReference type="ARBA" id="ARBA00023125"/>
    </source>
</evidence>
<name>A0A385C322_9GAMM</name>
<evidence type="ECO:0000256" key="3">
    <source>
        <dbReference type="ARBA" id="ARBA00023163"/>
    </source>
</evidence>
<dbReference type="OrthoDB" id="1050625at2"/>